<keyword evidence="3" id="KW-0004">4Fe-4S</keyword>
<accession>A0A151HHM7</accession>
<sequence>MKTNALQFTSSSFSTCFPTHDVSLHRLGGLRRMPVSARAANGVYVHLFASFDLACVAQADGEAQRRATSHVPEFAQVFSASQAHAFRDFSPSTLGAASPPASPPSPPRANEGQPGAADLSDATSEGREGSPPAVALETSPTGFAEEGTREGVSSLSRARRRPATGRGKAMPLLTVTAAASKRIRDIVDAYNEQVQRETSVARRNEPREGEEGGEEEGEEDGVETPEKARAIGIRIGLEKRGCSGLSYTVDVAIQSNASSSAASGKQPWAADEVIETAGGRLVVASDAVMFLVGTEVDFVDTELERKFVFKNPNEKQSCGCGKSFMA</sequence>
<dbReference type="Gene3D" id="2.60.300.12">
    <property type="entry name" value="HesB-like domain"/>
    <property type="match status" value="1"/>
</dbReference>
<evidence type="ECO:0000256" key="3">
    <source>
        <dbReference type="ARBA" id="ARBA00022485"/>
    </source>
</evidence>
<dbReference type="GO" id="GO:0005739">
    <property type="term" value="C:mitochondrion"/>
    <property type="evidence" value="ECO:0007669"/>
    <property type="project" value="TreeGrafter"/>
</dbReference>
<feature type="compositionally biased region" description="Acidic residues" evidence="4">
    <location>
        <begin position="211"/>
        <end position="223"/>
    </location>
</feature>
<proteinExistence type="inferred from homology"/>
<comment type="similarity">
    <text evidence="2">Belongs to the HesB/IscA family.</text>
</comment>
<dbReference type="InterPro" id="IPR017870">
    <property type="entry name" value="FeS_cluster_insertion_CS"/>
</dbReference>
<dbReference type="AlphaFoldDB" id="A0A151HHM7"/>
<dbReference type="NCBIfam" id="TIGR00049">
    <property type="entry name" value="iron-sulfur cluster assembly accessory protein"/>
    <property type="match status" value="1"/>
</dbReference>
<evidence type="ECO:0000259" key="5">
    <source>
        <dbReference type="Pfam" id="PF01521"/>
    </source>
</evidence>
<dbReference type="OrthoDB" id="333486at2759"/>
<feature type="domain" description="Core" evidence="5">
    <location>
        <begin position="233"/>
        <end position="322"/>
    </location>
</feature>
<evidence type="ECO:0000313" key="6">
    <source>
        <dbReference type="EMBL" id="KYK68814.1"/>
    </source>
</evidence>
<dbReference type="InterPro" id="IPR035903">
    <property type="entry name" value="HesB-like_dom_sf"/>
</dbReference>
<gene>
    <name evidence="6" type="ORF">TGPRC2_213810</name>
</gene>
<dbReference type="PANTHER" id="PTHR10072:SF41">
    <property type="entry name" value="IRON-SULFUR CLUSTER ASSEMBLY 1 HOMOLOG, MITOCHONDRIAL"/>
    <property type="match status" value="1"/>
</dbReference>
<dbReference type="EMBL" id="AHZP02001003">
    <property type="protein sequence ID" value="KYK68814.1"/>
    <property type="molecule type" value="Genomic_DNA"/>
</dbReference>
<dbReference type="SUPFAM" id="SSF89360">
    <property type="entry name" value="HesB-like domain"/>
    <property type="match status" value="1"/>
</dbReference>
<protein>
    <submittedName>
        <fullName evidence="6">Iron-sulfur cluster protein ISCA</fullName>
    </submittedName>
</protein>
<evidence type="ECO:0000313" key="7">
    <source>
        <dbReference type="Proteomes" id="UP000075225"/>
    </source>
</evidence>
<dbReference type="GO" id="GO:0051539">
    <property type="term" value="F:4 iron, 4 sulfur cluster binding"/>
    <property type="evidence" value="ECO:0007669"/>
    <property type="project" value="UniProtKB-KW"/>
</dbReference>
<dbReference type="InterPro" id="IPR050322">
    <property type="entry name" value="Fe-S_cluster_asmbl/transfer"/>
</dbReference>
<feature type="region of interest" description="Disordered" evidence="4">
    <location>
        <begin position="90"/>
        <end position="169"/>
    </location>
</feature>
<evidence type="ECO:0000256" key="4">
    <source>
        <dbReference type="SAM" id="MobiDB-lite"/>
    </source>
</evidence>
<dbReference type="InterPro" id="IPR016092">
    <property type="entry name" value="ATAP"/>
</dbReference>
<dbReference type="GO" id="GO:0016226">
    <property type="term" value="P:iron-sulfur cluster assembly"/>
    <property type="evidence" value="ECO:0007669"/>
    <property type="project" value="InterPro"/>
</dbReference>
<organism evidence="6 7">
    <name type="scientific">Toxoplasma gondii TgCatPRC2</name>
    <dbReference type="NCBI Taxonomy" id="1130821"/>
    <lineage>
        <taxon>Eukaryota</taxon>
        <taxon>Sar</taxon>
        <taxon>Alveolata</taxon>
        <taxon>Apicomplexa</taxon>
        <taxon>Conoidasida</taxon>
        <taxon>Coccidia</taxon>
        <taxon>Eucoccidiorida</taxon>
        <taxon>Eimeriorina</taxon>
        <taxon>Sarcocystidae</taxon>
        <taxon>Toxoplasma</taxon>
    </lineage>
</organism>
<reference evidence="7" key="1">
    <citation type="submission" date="2016-03" db="EMBL/GenBank/DDBJ databases">
        <authorList>
            <person name="Sibley D."/>
            <person name="Venepally P."/>
            <person name="Karamycheva S."/>
            <person name="Hadjithomas M."/>
            <person name="Khan A."/>
            <person name="Brunk B."/>
            <person name="Roos D."/>
            <person name="Caler E."/>
            <person name="Lorenzi H."/>
        </authorList>
    </citation>
    <scope>NUCLEOTIDE SEQUENCE [LARGE SCALE GENOMIC DNA]</scope>
    <source>
        <strain evidence="7">TgCatPRC2</strain>
    </source>
</reference>
<dbReference type="VEuPathDB" id="ToxoDB:TGPRC2_213810"/>
<feature type="compositionally biased region" description="Basic and acidic residues" evidence="4">
    <location>
        <begin position="199"/>
        <end position="210"/>
    </location>
</feature>
<name>A0A151HHM7_TOXGO</name>
<comment type="caution">
    <text evidence="6">The sequence shown here is derived from an EMBL/GenBank/DDBJ whole genome shotgun (WGS) entry which is preliminary data.</text>
</comment>
<dbReference type="Proteomes" id="UP000075225">
    <property type="component" value="Unassembled WGS sequence"/>
</dbReference>
<feature type="region of interest" description="Disordered" evidence="4">
    <location>
        <begin position="194"/>
        <end position="226"/>
    </location>
</feature>
<dbReference type="PROSITE" id="PS01152">
    <property type="entry name" value="HESB"/>
    <property type="match status" value="1"/>
</dbReference>
<dbReference type="Pfam" id="PF01521">
    <property type="entry name" value="Fe-S_biosyn"/>
    <property type="match status" value="1"/>
</dbReference>
<dbReference type="InterPro" id="IPR000361">
    <property type="entry name" value="ATAP_core_dom"/>
</dbReference>
<dbReference type="PANTHER" id="PTHR10072">
    <property type="entry name" value="IRON-SULFUR CLUSTER ASSEMBLY PROTEIN"/>
    <property type="match status" value="1"/>
</dbReference>
<evidence type="ECO:0000256" key="2">
    <source>
        <dbReference type="ARBA" id="ARBA00006718"/>
    </source>
</evidence>
<comment type="pathway">
    <text evidence="1">Cofactor biosynthesis; iron-sulfur cluster biosynthesis.</text>
</comment>
<evidence type="ECO:0000256" key="1">
    <source>
        <dbReference type="ARBA" id="ARBA00005151"/>
    </source>
</evidence>
<keyword evidence="3" id="KW-0411">Iron-sulfur</keyword>
<keyword evidence="3" id="KW-0408">Iron</keyword>
<dbReference type="GO" id="GO:0051537">
    <property type="term" value="F:2 iron, 2 sulfur cluster binding"/>
    <property type="evidence" value="ECO:0007669"/>
    <property type="project" value="TreeGrafter"/>
</dbReference>
<keyword evidence="3" id="KW-0479">Metal-binding</keyword>